<dbReference type="PANTHER" id="PTHR19328">
    <property type="entry name" value="HEDGEHOG-INTERACTING PROTEIN"/>
    <property type="match status" value="1"/>
</dbReference>
<dbReference type="PANTHER" id="PTHR19328:SF75">
    <property type="entry name" value="ALDOSE SUGAR DEHYDROGENASE YLII"/>
    <property type="match status" value="1"/>
</dbReference>
<evidence type="ECO:0000259" key="2">
    <source>
        <dbReference type="Pfam" id="PF07995"/>
    </source>
</evidence>
<feature type="domain" description="Glucose/Sorbosone dehydrogenase" evidence="2">
    <location>
        <begin position="145"/>
        <end position="475"/>
    </location>
</feature>
<organism evidence="3 4">
    <name type="scientific">Dyadobacter psychrophilus</name>
    <dbReference type="NCBI Taxonomy" id="651661"/>
    <lineage>
        <taxon>Bacteria</taxon>
        <taxon>Pseudomonadati</taxon>
        <taxon>Bacteroidota</taxon>
        <taxon>Cytophagia</taxon>
        <taxon>Cytophagales</taxon>
        <taxon>Spirosomataceae</taxon>
        <taxon>Dyadobacter</taxon>
    </lineage>
</organism>
<dbReference type="AlphaFoldDB" id="A0A1T5E842"/>
<dbReference type="EMBL" id="FUZA01000002">
    <property type="protein sequence ID" value="SKB80167.1"/>
    <property type="molecule type" value="Genomic_DNA"/>
</dbReference>
<dbReference type="InterPro" id="IPR011042">
    <property type="entry name" value="6-blade_b-propeller_TolB-like"/>
</dbReference>
<proteinExistence type="predicted"/>
<feature type="region of interest" description="Disordered" evidence="1">
    <location>
        <begin position="91"/>
        <end position="120"/>
    </location>
</feature>
<reference evidence="4" key="1">
    <citation type="submission" date="2017-02" db="EMBL/GenBank/DDBJ databases">
        <authorList>
            <person name="Varghese N."/>
            <person name="Submissions S."/>
        </authorList>
    </citation>
    <scope>NUCLEOTIDE SEQUENCE [LARGE SCALE GENOMIC DNA]</scope>
    <source>
        <strain evidence="4">DSM 22270</strain>
    </source>
</reference>
<name>A0A1T5E842_9BACT</name>
<sequence length="479" mass="52440">MKVPAAKRANAFQDAISLRSFANDFIFFENYSFNFDPKTDLYRYPDCVYVKSSHPKSHFETSNFKQMTKSILLTLAGAAFVIASCQNKSSENSDAAEKDTTAAAGAPVETQKANSDYKPSFEGQTRIGSVKSTTAYEGKVLTSDLKNPWGVTTLPDGRLIITEKAGTMRIATTDGKVSAPITGIPAVNSEGQGGLLGIRVDPEFDKNRMVYWVFAETRPGGNLTSVAKGKLSADEKKIEGATVIYRATPAFPSNLHYGGRILFDKKGDLVISTGERSDTVSRPQAQHLNSSLGKVIRITKDGKPVAGSPFEGKAGAKPEIYSYGHRNVQGLAFHPVSGDLWEVEFGPRGGDELNRIEAGKNYGWPTITYGIEYSGKKIGDSIQVKEGMEQPVYYWDPVVSPSGITFYSSDSIPEWKNNLFIGGLSSMHIARLVIENNKVVGEERLLASEGQRFRDITEGKDGALYAVTDQGRLYRIYKK</sequence>
<dbReference type="Proteomes" id="UP000190897">
    <property type="component" value="Unassembled WGS sequence"/>
</dbReference>
<evidence type="ECO:0000256" key="1">
    <source>
        <dbReference type="SAM" id="MobiDB-lite"/>
    </source>
</evidence>
<accession>A0A1T5E842</accession>
<dbReference type="STRING" id="651661.SAMN05660293_02222"/>
<dbReference type="InterPro" id="IPR011041">
    <property type="entry name" value="Quinoprot_gluc/sorb_DH_b-prop"/>
</dbReference>
<evidence type="ECO:0000313" key="4">
    <source>
        <dbReference type="Proteomes" id="UP000190897"/>
    </source>
</evidence>
<dbReference type="InterPro" id="IPR012938">
    <property type="entry name" value="Glc/Sorbosone_DH"/>
</dbReference>
<dbReference type="Gene3D" id="2.120.10.30">
    <property type="entry name" value="TolB, C-terminal domain"/>
    <property type="match status" value="1"/>
</dbReference>
<evidence type="ECO:0000313" key="3">
    <source>
        <dbReference type="EMBL" id="SKB80167.1"/>
    </source>
</evidence>
<gene>
    <name evidence="3" type="ORF">SAMN05660293_02222</name>
</gene>
<protein>
    <submittedName>
        <fullName evidence="3">Glucose/arabinose dehydrogenase, beta-propeller fold</fullName>
    </submittedName>
</protein>
<keyword evidence="4" id="KW-1185">Reference proteome</keyword>
<dbReference type="SUPFAM" id="SSF50952">
    <property type="entry name" value="Soluble quinoprotein glucose dehydrogenase"/>
    <property type="match status" value="1"/>
</dbReference>
<dbReference type="Pfam" id="PF07995">
    <property type="entry name" value="GSDH"/>
    <property type="match status" value="1"/>
</dbReference>